<evidence type="ECO:0000256" key="5">
    <source>
        <dbReference type="ARBA" id="ARBA00022737"/>
    </source>
</evidence>
<dbReference type="GO" id="GO:0005774">
    <property type="term" value="C:vacuolar membrane"/>
    <property type="evidence" value="ECO:0007669"/>
    <property type="project" value="TreeGrafter"/>
</dbReference>
<dbReference type="Pfam" id="PF00400">
    <property type="entry name" value="WD40"/>
    <property type="match status" value="1"/>
</dbReference>
<feature type="region of interest" description="Disordered" evidence="10">
    <location>
        <begin position="725"/>
        <end position="744"/>
    </location>
</feature>
<evidence type="ECO:0000313" key="13">
    <source>
        <dbReference type="Proteomes" id="UP001153365"/>
    </source>
</evidence>
<keyword evidence="6 8" id="KW-0863">Zinc-finger</keyword>
<dbReference type="SUPFAM" id="SSF50978">
    <property type="entry name" value="WD40 repeat-like"/>
    <property type="match status" value="1"/>
</dbReference>
<evidence type="ECO:0000256" key="6">
    <source>
        <dbReference type="ARBA" id="ARBA00022771"/>
    </source>
</evidence>
<dbReference type="Proteomes" id="UP001153365">
    <property type="component" value="Unassembled WGS sequence"/>
</dbReference>
<keyword evidence="4" id="KW-0479">Metal-binding</keyword>
<keyword evidence="13" id="KW-1185">Reference proteome</keyword>
<evidence type="ECO:0000256" key="8">
    <source>
        <dbReference type="PROSITE-ProRule" id="PRU00175"/>
    </source>
</evidence>
<evidence type="ECO:0000259" key="11">
    <source>
        <dbReference type="PROSITE" id="PS50089"/>
    </source>
</evidence>
<protein>
    <recommendedName>
        <fullName evidence="2">Restriction of telomere capping protein 1</fullName>
    </recommendedName>
</protein>
<dbReference type="GO" id="GO:1904263">
    <property type="term" value="P:positive regulation of TORC1 signaling"/>
    <property type="evidence" value="ECO:0007669"/>
    <property type="project" value="TreeGrafter"/>
</dbReference>
<accession>A0AAV0BKK9</accession>
<dbReference type="GO" id="GO:0005829">
    <property type="term" value="C:cytosol"/>
    <property type="evidence" value="ECO:0007669"/>
    <property type="project" value="TreeGrafter"/>
</dbReference>
<sequence length="1140" mass="125906">MQNQASSITTTSTNTPDHDHSCQENSIQSSCPFTISPHSHSHSHNHHSSSLLGASHPRSFRHLLFSSQDSFSPVHHHPTLPQPISYYPLSQRYHHQNHSNYSSLSLLSGHQNSPPPSRVGLPIVALSLAHHSATSIVPNQNHLKSIVAVASRTEVRVLEIINRRSLPDLGRPDLPSFSLANVTNRCQTSLLSSTSPLSLPASSSTINDRLSIKINADLPSSYGASGLCWGYAASSSQLATGCTNGAIILWDVAHHSLSDPAPNRRILTLDHAHGRAINKLVFAGPTAQWLASGAQDGLIKLWDTRESYRPTITLTTHRDPIRQLRFYPNRTANPFNLLALCDSGILSHFDLRQGSHRSCVTRRAAHSSAGAGLDWKIDCGASLVATAGTDGLVKIWDMSESNLPAAAMRTLVVGRSLRDVAWRPGNPFHLAITPNSSIADSVGAPIQQAYTGNERLSSSTTGSNNQEDFAAFSAMSNYSFGLRPYVPSEPDSVEGGRQSEILIWDIRREYLPEHVIQARDGTASGVLWLSPDLLLTTHKRTSAVVQHDISQKYERYSEQLPCQALAISRLGTICFSIGGYSAPKEHELPAEIISDTSAIIPSGSLDFLALNYIFKSSSFDSVCDHNARVSKQAGEFAAWQFWISFKTWFSPAVTAKLMYWKNGTTQSKIKDENLAVEMAMQQVLNKNSNRLINEGGGGVYEDQDGSEASDERVLSVLSSARLAHRPSSASGVGSQGAASAEPQLSSFQAEDFQRHESNHSLFASSEALHKSSRSRFSGSFMTFSKVQPIHSEAIMRSSSATTPKAQLRSSFLMNNTQKESSQDASTESIRRTIAPLRPPFWRDHSPSTDLKESYLRRGGVLSIRDKTPEGAKSFRGRRSISKDHIAARMHARGASFNELESLIAAIGAGKILSDNKSEENQREKEKMETEIKMREWLLYHLKSEVEANGNVQLGTQVLGVLRLYHPDREIQDSKDNFLGGELFNRKFWDWMRAYLILLRGVESLFTVACEIKKLFGGREAEEQSLKFFRFNPSCGSCGKYLNGIVQPPTTSTLMIFNNKKRINGNLSHTRCEKCQINFSTCCYCHRSINSQPIWICFKCGHEIHQSCLDKLRHKKVVASEVSVEECPSGCGCDQCFYSLN</sequence>
<dbReference type="PROSITE" id="PS00678">
    <property type="entry name" value="WD_REPEATS_1"/>
    <property type="match status" value="2"/>
</dbReference>
<dbReference type="GO" id="GO:0008270">
    <property type="term" value="F:zinc ion binding"/>
    <property type="evidence" value="ECO:0007669"/>
    <property type="project" value="UniProtKB-KW"/>
</dbReference>
<feature type="repeat" description="WD" evidence="9">
    <location>
        <begin position="270"/>
        <end position="312"/>
    </location>
</feature>
<dbReference type="SMART" id="SM00320">
    <property type="entry name" value="WD40"/>
    <property type="match status" value="4"/>
</dbReference>
<dbReference type="InterPro" id="IPR037590">
    <property type="entry name" value="WDR24"/>
</dbReference>
<feature type="compositionally biased region" description="Low complexity" evidence="10">
    <location>
        <begin position="727"/>
        <end position="740"/>
    </location>
</feature>
<evidence type="ECO:0000256" key="7">
    <source>
        <dbReference type="ARBA" id="ARBA00022833"/>
    </source>
</evidence>
<dbReference type="PROSITE" id="PS50089">
    <property type="entry name" value="ZF_RING_2"/>
    <property type="match status" value="1"/>
</dbReference>
<dbReference type="PANTHER" id="PTHR46200:SF1">
    <property type="entry name" value="GATOR COMPLEX PROTEIN WDR24"/>
    <property type="match status" value="1"/>
</dbReference>
<evidence type="ECO:0000256" key="1">
    <source>
        <dbReference type="ARBA" id="ARBA00008863"/>
    </source>
</evidence>
<feature type="domain" description="RING-type" evidence="11">
    <location>
        <begin position="1081"/>
        <end position="1127"/>
    </location>
</feature>
<keyword evidence="3 9" id="KW-0853">WD repeat</keyword>
<dbReference type="InterPro" id="IPR019775">
    <property type="entry name" value="WD40_repeat_CS"/>
</dbReference>
<evidence type="ECO:0000256" key="9">
    <source>
        <dbReference type="PROSITE-ProRule" id="PRU00221"/>
    </source>
</evidence>
<dbReference type="InterPro" id="IPR001841">
    <property type="entry name" value="Znf_RING"/>
</dbReference>
<feature type="repeat" description="WD" evidence="9">
    <location>
        <begin position="363"/>
        <end position="406"/>
    </location>
</feature>
<dbReference type="InterPro" id="IPR001680">
    <property type="entry name" value="WD40_rpt"/>
</dbReference>
<comment type="caution">
    <text evidence="12">The sequence shown here is derived from an EMBL/GenBank/DDBJ whole genome shotgun (WGS) entry which is preliminary data.</text>
</comment>
<dbReference type="AlphaFoldDB" id="A0AAV0BKK9"/>
<dbReference type="GO" id="GO:0061700">
    <property type="term" value="C:GATOR2 complex"/>
    <property type="evidence" value="ECO:0007669"/>
    <property type="project" value="TreeGrafter"/>
</dbReference>
<dbReference type="GO" id="GO:0016239">
    <property type="term" value="P:positive regulation of macroautophagy"/>
    <property type="evidence" value="ECO:0007669"/>
    <property type="project" value="TreeGrafter"/>
</dbReference>
<evidence type="ECO:0000256" key="3">
    <source>
        <dbReference type="ARBA" id="ARBA00022574"/>
    </source>
</evidence>
<dbReference type="PROSITE" id="PS50082">
    <property type="entry name" value="WD_REPEATS_2"/>
    <property type="match status" value="2"/>
</dbReference>
<dbReference type="PANTHER" id="PTHR46200">
    <property type="entry name" value="GATOR COMPLEX PROTEIN WDR24"/>
    <property type="match status" value="1"/>
</dbReference>
<feature type="compositionally biased region" description="Polar residues" evidence="10">
    <location>
        <begin position="1"/>
        <end position="15"/>
    </location>
</feature>
<evidence type="ECO:0000256" key="2">
    <source>
        <dbReference type="ARBA" id="ARBA00015098"/>
    </source>
</evidence>
<keyword evidence="7" id="KW-0862">Zinc</keyword>
<dbReference type="EMBL" id="CALTRL010005809">
    <property type="protein sequence ID" value="CAH7686688.1"/>
    <property type="molecule type" value="Genomic_DNA"/>
</dbReference>
<dbReference type="InterPro" id="IPR015943">
    <property type="entry name" value="WD40/YVTN_repeat-like_dom_sf"/>
</dbReference>
<reference evidence="12" key="1">
    <citation type="submission" date="2022-06" db="EMBL/GenBank/DDBJ databases">
        <authorList>
            <consortium name="SYNGENTA / RWTH Aachen University"/>
        </authorList>
    </citation>
    <scope>NUCLEOTIDE SEQUENCE</scope>
</reference>
<comment type="similarity">
    <text evidence="1">Belongs to the WD repeat RTC1 family.</text>
</comment>
<proteinExistence type="inferred from homology"/>
<name>A0AAV0BKK9_PHAPC</name>
<evidence type="ECO:0000313" key="12">
    <source>
        <dbReference type="EMBL" id="CAH7686688.1"/>
    </source>
</evidence>
<feature type="compositionally biased region" description="Polar residues" evidence="10">
    <location>
        <begin position="23"/>
        <end position="37"/>
    </location>
</feature>
<evidence type="ECO:0000256" key="10">
    <source>
        <dbReference type="SAM" id="MobiDB-lite"/>
    </source>
</evidence>
<organism evidence="12 13">
    <name type="scientific">Phakopsora pachyrhizi</name>
    <name type="common">Asian soybean rust disease fungus</name>
    <dbReference type="NCBI Taxonomy" id="170000"/>
    <lineage>
        <taxon>Eukaryota</taxon>
        <taxon>Fungi</taxon>
        <taxon>Dikarya</taxon>
        <taxon>Basidiomycota</taxon>
        <taxon>Pucciniomycotina</taxon>
        <taxon>Pucciniomycetes</taxon>
        <taxon>Pucciniales</taxon>
        <taxon>Phakopsoraceae</taxon>
        <taxon>Phakopsora</taxon>
    </lineage>
</organism>
<evidence type="ECO:0000256" key="4">
    <source>
        <dbReference type="ARBA" id="ARBA00022723"/>
    </source>
</evidence>
<feature type="region of interest" description="Disordered" evidence="10">
    <location>
        <begin position="1"/>
        <end position="53"/>
    </location>
</feature>
<dbReference type="InterPro" id="IPR036322">
    <property type="entry name" value="WD40_repeat_dom_sf"/>
</dbReference>
<gene>
    <name evidence="12" type="ORF">PPACK8108_LOCUS21374</name>
</gene>
<keyword evidence="5" id="KW-0677">Repeat</keyword>
<dbReference type="Gene3D" id="2.130.10.10">
    <property type="entry name" value="YVTN repeat-like/Quinoprotein amine dehydrogenase"/>
    <property type="match status" value="1"/>
</dbReference>